<feature type="region of interest" description="Disordered" evidence="5">
    <location>
        <begin position="1"/>
        <end position="57"/>
    </location>
</feature>
<feature type="compositionally biased region" description="Low complexity" evidence="5">
    <location>
        <begin position="90"/>
        <end position="102"/>
    </location>
</feature>
<evidence type="ECO:0000256" key="5">
    <source>
        <dbReference type="SAM" id="MobiDB-lite"/>
    </source>
</evidence>
<dbReference type="InParanoid" id="A0A6P6XVK9"/>
<dbReference type="RefSeq" id="XP_027196891.1">
    <property type="nucleotide sequence ID" value="XM_027341090.1"/>
</dbReference>
<dbReference type="PANTHER" id="PTHR10177">
    <property type="entry name" value="CYCLINS"/>
    <property type="match status" value="1"/>
</dbReference>
<dbReference type="InterPro" id="IPR039361">
    <property type="entry name" value="Cyclin"/>
</dbReference>
<feature type="compositionally biased region" description="Basic and acidic residues" evidence="5">
    <location>
        <begin position="487"/>
        <end position="504"/>
    </location>
</feature>
<sequence length="950" mass="109151">MEHQILICNEPSPQSPTPSSQKQQQQQSTKSTINEHHSQHVASSSSSSSPSLSLSSLGQNHHLNIRSQRNHGGSSSSYWMAINYQSILDQSSPTSDSSGYDSNTSIQSSIHSNYGDDEHYLYHYQQQQTSYNRNIRKRKQYDCNIDYVDSQQQQQQQLQTKSSLTNLNRISISHHQQQQQQQQSRRRQQQQQQLMNEPKTVISQLDYNLLNDQERILKQMLSIEYRYIPWNIIDMVYRSSTNNINEQTRFELIEWMHEVCEQYKCEPGIFSLSVNYLDRFILAKPNIPKQHLQLAGIVCMLIASKIRQCNTFDLEFLIYASDHAFTVEEILIWEQHILKELSWDVSSIIANDYLDYLLVILTNIIKKTNTCQKLNEQQQKQKQNQQQCRRSHRIRRYSIVDNHHNHHHQQDDVDIERLRKSVRRISKNIENNDNVTDVGDDIDSLNISSSSLRKRKTSIRNLNHTTTKRIKSTTSRHDDDDDDESIVCEKQHNKCKNDDDDHHHQSCSSTSSTSTTTASTIEAIIRRHANTFIELCSIDITFVSVEPSVIASACVATALQGLDINRTLMKSPTDIKTSTTMMKMTPEQSISTTNYMITTNDNNSNNNNNNGRHFIQSKSNDQHSIIPNDLCEQFLLAVEKQIGIDSHLIKSYAKLIDNLIRNESSSISSERNSMAIVDDVLMDMNLPEISSSSSSQMIINTNDMIVVPTPLSTTAANITISIDTNLPATMNAHCYNQQQQQQQQHSTINNTTFTIANSNHHNQQNYIHTTFAQVPCAKQLLLNNNRQQQQHDNCYIPQHYQRSCSLLHDTTNDNSSNGSQMTTTTTTTHWIDDISFKTQSSLTDLLSYLEHYHEDRENIPIFIQEQQQQPAPSSLINIDLDEDNETDDADDNDDEIDQENRPPSSLSSTTTTNIRDRSGHISQLTIDIDNEIDDNDHHHHDEGLGEDLYF</sequence>
<feature type="compositionally biased region" description="Low complexity" evidence="5">
    <location>
        <begin position="508"/>
        <end position="517"/>
    </location>
</feature>
<dbReference type="InterPro" id="IPR036915">
    <property type="entry name" value="Cyclin-like_sf"/>
</dbReference>
<dbReference type="InterPro" id="IPR048258">
    <property type="entry name" value="Cyclins_cyclin-box"/>
</dbReference>
<keyword evidence="2 4" id="KW-0195">Cyclin</keyword>
<dbReference type="Pfam" id="PF00134">
    <property type="entry name" value="Cyclin_N"/>
    <property type="match status" value="1"/>
</dbReference>
<dbReference type="Pfam" id="PF02984">
    <property type="entry name" value="Cyclin_C"/>
    <property type="match status" value="1"/>
</dbReference>
<dbReference type="OrthoDB" id="306099at2759"/>
<dbReference type="InterPro" id="IPR013763">
    <property type="entry name" value="Cyclin-like_dom"/>
</dbReference>
<feature type="domain" description="Cyclin-like" evidence="6">
    <location>
        <begin position="254"/>
        <end position="339"/>
    </location>
</feature>
<feature type="compositionally biased region" description="Low complexity" evidence="5">
    <location>
        <begin position="17"/>
        <end position="32"/>
    </location>
</feature>
<name>A0A6P6XVK9_DERPT</name>
<dbReference type="KEGG" id="dpte:113791326"/>
<dbReference type="SMART" id="SM00385">
    <property type="entry name" value="CYCLIN"/>
    <property type="match status" value="1"/>
</dbReference>
<keyword evidence="7" id="KW-1185">Reference proteome</keyword>
<dbReference type="GO" id="GO:0000278">
    <property type="term" value="P:mitotic cell cycle"/>
    <property type="evidence" value="ECO:0007669"/>
    <property type="project" value="UniProtKB-ARBA"/>
</dbReference>
<dbReference type="PROSITE" id="PS00292">
    <property type="entry name" value="CYCLINS"/>
    <property type="match status" value="1"/>
</dbReference>
<dbReference type="AlphaFoldDB" id="A0A6P6XVK9"/>
<dbReference type="FunFam" id="1.10.472.10:FF:000057">
    <property type="entry name" value="Cyclin N-terminal domain containing 2"/>
    <property type="match status" value="1"/>
</dbReference>
<feature type="compositionally biased region" description="Low complexity" evidence="5">
    <location>
        <begin position="176"/>
        <end position="193"/>
    </location>
</feature>
<dbReference type="InterPro" id="IPR006671">
    <property type="entry name" value="Cyclin_N"/>
</dbReference>
<feature type="region of interest" description="Disordered" evidence="5">
    <location>
        <begin position="172"/>
        <end position="195"/>
    </location>
</feature>
<dbReference type="Gene3D" id="1.10.472.10">
    <property type="entry name" value="Cyclin-like"/>
    <property type="match status" value="2"/>
</dbReference>
<evidence type="ECO:0000259" key="6">
    <source>
        <dbReference type="SMART" id="SM00385"/>
    </source>
</evidence>
<evidence type="ECO:0000256" key="3">
    <source>
        <dbReference type="ARBA" id="ARBA00023306"/>
    </source>
</evidence>
<dbReference type="GO" id="GO:0051301">
    <property type="term" value="P:cell division"/>
    <property type="evidence" value="ECO:0007669"/>
    <property type="project" value="UniProtKB-KW"/>
</dbReference>
<comment type="similarity">
    <text evidence="4">Belongs to the cyclin family.</text>
</comment>
<organism evidence="7 8">
    <name type="scientific">Dermatophagoides pteronyssinus</name>
    <name type="common">European house dust mite</name>
    <dbReference type="NCBI Taxonomy" id="6956"/>
    <lineage>
        <taxon>Eukaryota</taxon>
        <taxon>Metazoa</taxon>
        <taxon>Ecdysozoa</taxon>
        <taxon>Arthropoda</taxon>
        <taxon>Chelicerata</taxon>
        <taxon>Arachnida</taxon>
        <taxon>Acari</taxon>
        <taxon>Acariformes</taxon>
        <taxon>Sarcoptiformes</taxon>
        <taxon>Astigmata</taxon>
        <taxon>Psoroptidia</taxon>
        <taxon>Analgoidea</taxon>
        <taxon>Pyroglyphidae</taxon>
        <taxon>Dermatophagoidinae</taxon>
        <taxon>Dermatophagoides</taxon>
    </lineage>
</organism>
<feature type="region of interest" description="Disordered" evidence="5">
    <location>
        <begin position="458"/>
        <end position="517"/>
    </location>
</feature>
<keyword evidence="1" id="KW-0132">Cell division</keyword>
<dbReference type="InterPro" id="IPR004367">
    <property type="entry name" value="Cyclin_C-dom"/>
</dbReference>
<evidence type="ECO:0000313" key="8">
    <source>
        <dbReference type="RefSeq" id="XP_027196891.1"/>
    </source>
</evidence>
<evidence type="ECO:0000256" key="2">
    <source>
        <dbReference type="ARBA" id="ARBA00023127"/>
    </source>
</evidence>
<reference evidence="8" key="1">
    <citation type="submission" date="2025-08" db="UniProtKB">
        <authorList>
            <consortium name="RefSeq"/>
        </authorList>
    </citation>
    <scope>IDENTIFICATION</scope>
    <source>
        <strain evidence="8">Airmid</strain>
    </source>
</reference>
<gene>
    <name evidence="8" type="primary">LOC113791326</name>
</gene>
<evidence type="ECO:0000256" key="4">
    <source>
        <dbReference type="RuleBase" id="RU000383"/>
    </source>
</evidence>
<feature type="compositionally biased region" description="Acidic residues" evidence="5">
    <location>
        <begin position="882"/>
        <end position="897"/>
    </location>
</feature>
<feature type="region of interest" description="Disordered" evidence="5">
    <location>
        <begin position="90"/>
        <end position="111"/>
    </location>
</feature>
<protein>
    <submittedName>
        <fullName evidence="8">Transcription factor SPT20 homolog</fullName>
    </submittedName>
</protein>
<feature type="compositionally biased region" description="Low complexity" evidence="5">
    <location>
        <begin position="43"/>
        <end position="57"/>
    </location>
</feature>
<accession>A0A6P6XVK9</accession>
<dbReference type="SUPFAM" id="SSF47954">
    <property type="entry name" value="Cyclin-like"/>
    <property type="match status" value="2"/>
</dbReference>
<keyword evidence="3" id="KW-0131">Cell cycle</keyword>
<feature type="region of interest" description="Disordered" evidence="5">
    <location>
        <begin position="882"/>
        <end position="918"/>
    </location>
</feature>
<proteinExistence type="inferred from homology"/>
<evidence type="ECO:0000256" key="1">
    <source>
        <dbReference type="ARBA" id="ARBA00022618"/>
    </source>
</evidence>
<dbReference type="Proteomes" id="UP000515146">
    <property type="component" value="Unplaced"/>
</dbReference>
<evidence type="ECO:0000313" key="7">
    <source>
        <dbReference type="Proteomes" id="UP000515146"/>
    </source>
</evidence>